<keyword evidence="1" id="KW-1133">Transmembrane helix</keyword>
<organism evidence="3 4">
    <name type="scientific">Calycomorphotria hydatis</name>
    <dbReference type="NCBI Taxonomy" id="2528027"/>
    <lineage>
        <taxon>Bacteria</taxon>
        <taxon>Pseudomonadati</taxon>
        <taxon>Planctomycetota</taxon>
        <taxon>Planctomycetia</taxon>
        <taxon>Planctomycetales</taxon>
        <taxon>Planctomycetaceae</taxon>
        <taxon>Calycomorphotria</taxon>
    </lineage>
</organism>
<keyword evidence="4" id="KW-1185">Reference proteome</keyword>
<keyword evidence="1" id="KW-0472">Membrane</keyword>
<name>A0A517TF89_9PLAN</name>
<feature type="domain" description="DUF1559" evidence="2">
    <location>
        <begin position="35"/>
        <end position="301"/>
    </location>
</feature>
<dbReference type="NCBIfam" id="TIGR02532">
    <property type="entry name" value="IV_pilin_GFxxxE"/>
    <property type="match status" value="1"/>
</dbReference>
<dbReference type="AlphaFoldDB" id="A0A517TF89"/>
<gene>
    <name evidence="3" type="primary">xcpT_47</name>
    <name evidence="3" type="ORF">V22_43150</name>
</gene>
<dbReference type="InterPro" id="IPR012902">
    <property type="entry name" value="N_methyl_site"/>
</dbReference>
<dbReference type="Gene3D" id="3.30.700.10">
    <property type="entry name" value="Glycoprotein, Type 4 Pilin"/>
    <property type="match status" value="1"/>
</dbReference>
<evidence type="ECO:0000259" key="2">
    <source>
        <dbReference type="Pfam" id="PF07596"/>
    </source>
</evidence>
<dbReference type="InterPro" id="IPR027558">
    <property type="entry name" value="Pre_pil_HX9DG_C"/>
</dbReference>
<dbReference type="InterPro" id="IPR011453">
    <property type="entry name" value="DUF1559"/>
</dbReference>
<sequence>MLSQQHKRIGFTLVELLVVIAVISILIALLLPAVQQAREAARRSQCKNNMKQIGLALHNYHDGHLTFPPGNVTHQGIDETDPTNNCFTLAGPSHPDYRHSYAPWTVMILPYLEQANLYKKFNFSERFTSNPGDGGGSATNSALFDEELETYRCPSDPKVVIHPQLLNYFGVNGGGSQHQCRAKLDSYRGHSLTGVLFLNSKVRMRDVTDGTSNVFIVGETRYQTYSRTDGKNFGWASSSNVSQDWGFGGTMATVIDQINTGDLGDDGHAQQSRRFGSYHIGGAQFLLTDGSVHFFSENIDLATYRQLANRDDALPTAGFVQ</sequence>
<protein>
    <submittedName>
        <fullName evidence="3">Type II secretion system protein G</fullName>
    </submittedName>
</protein>
<evidence type="ECO:0000313" key="4">
    <source>
        <dbReference type="Proteomes" id="UP000319976"/>
    </source>
</evidence>
<dbReference type="PANTHER" id="PTHR30093">
    <property type="entry name" value="GENERAL SECRETION PATHWAY PROTEIN G"/>
    <property type="match status" value="1"/>
</dbReference>
<dbReference type="InterPro" id="IPR045584">
    <property type="entry name" value="Pilin-like"/>
</dbReference>
<dbReference type="NCBIfam" id="TIGR04294">
    <property type="entry name" value="pre_pil_HX9DG"/>
    <property type="match status" value="1"/>
</dbReference>
<dbReference type="OrthoDB" id="267520at2"/>
<proteinExistence type="predicted"/>
<dbReference type="PANTHER" id="PTHR30093:SF2">
    <property type="entry name" value="TYPE II SECRETION SYSTEM PROTEIN H"/>
    <property type="match status" value="1"/>
</dbReference>
<evidence type="ECO:0000256" key="1">
    <source>
        <dbReference type="SAM" id="Phobius"/>
    </source>
</evidence>
<evidence type="ECO:0000313" key="3">
    <source>
        <dbReference type="EMBL" id="QDT67043.1"/>
    </source>
</evidence>
<feature type="transmembrane region" description="Helical" evidence="1">
    <location>
        <begin position="12"/>
        <end position="34"/>
    </location>
</feature>
<keyword evidence="1" id="KW-0812">Transmembrane</keyword>
<dbReference type="Pfam" id="PF07963">
    <property type="entry name" value="N_methyl"/>
    <property type="match status" value="1"/>
</dbReference>
<dbReference type="EMBL" id="CP036316">
    <property type="protein sequence ID" value="QDT67043.1"/>
    <property type="molecule type" value="Genomic_DNA"/>
</dbReference>
<dbReference type="SUPFAM" id="SSF54523">
    <property type="entry name" value="Pili subunits"/>
    <property type="match status" value="1"/>
</dbReference>
<accession>A0A517TF89</accession>
<dbReference type="RefSeq" id="WP_145266674.1">
    <property type="nucleotide sequence ID" value="NZ_CP036316.1"/>
</dbReference>
<dbReference type="Proteomes" id="UP000319976">
    <property type="component" value="Chromosome"/>
</dbReference>
<dbReference type="Pfam" id="PF07596">
    <property type="entry name" value="SBP_bac_10"/>
    <property type="match status" value="1"/>
</dbReference>
<reference evidence="3 4" key="1">
    <citation type="submission" date="2019-02" db="EMBL/GenBank/DDBJ databases">
        <title>Deep-cultivation of Planctomycetes and their phenomic and genomic characterization uncovers novel biology.</title>
        <authorList>
            <person name="Wiegand S."/>
            <person name="Jogler M."/>
            <person name="Boedeker C."/>
            <person name="Pinto D."/>
            <person name="Vollmers J."/>
            <person name="Rivas-Marin E."/>
            <person name="Kohn T."/>
            <person name="Peeters S.H."/>
            <person name="Heuer A."/>
            <person name="Rast P."/>
            <person name="Oberbeckmann S."/>
            <person name="Bunk B."/>
            <person name="Jeske O."/>
            <person name="Meyerdierks A."/>
            <person name="Storesund J.E."/>
            <person name="Kallscheuer N."/>
            <person name="Luecker S."/>
            <person name="Lage O.M."/>
            <person name="Pohl T."/>
            <person name="Merkel B.J."/>
            <person name="Hornburger P."/>
            <person name="Mueller R.-W."/>
            <person name="Bruemmer F."/>
            <person name="Labrenz M."/>
            <person name="Spormann A.M."/>
            <person name="Op den Camp H."/>
            <person name="Overmann J."/>
            <person name="Amann R."/>
            <person name="Jetten M.S.M."/>
            <person name="Mascher T."/>
            <person name="Medema M.H."/>
            <person name="Devos D.P."/>
            <person name="Kaster A.-K."/>
            <person name="Ovreas L."/>
            <person name="Rohde M."/>
            <person name="Galperin M.Y."/>
            <person name="Jogler C."/>
        </authorList>
    </citation>
    <scope>NUCLEOTIDE SEQUENCE [LARGE SCALE GENOMIC DNA]</scope>
    <source>
        <strain evidence="3 4">V22</strain>
    </source>
</reference>
<dbReference type="KEGG" id="chya:V22_43150"/>